<dbReference type="SMART" id="SM00343">
    <property type="entry name" value="ZnF_C2HC"/>
    <property type="match status" value="1"/>
</dbReference>
<dbReference type="PANTHER" id="PTHR47331">
    <property type="entry name" value="PHD-TYPE DOMAIN-CONTAINING PROTEIN"/>
    <property type="match status" value="1"/>
</dbReference>
<proteinExistence type="predicted"/>
<gene>
    <name evidence="5" type="ORF">MEDL_3907</name>
</gene>
<dbReference type="InterPro" id="IPR036875">
    <property type="entry name" value="Znf_CCHC_sf"/>
</dbReference>
<dbReference type="GO" id="GO:0003676">
    <property type="term" value="F:nucleic acid binding"/>
    <property type="evidence" value="ECO:0007669"/>
    <property type="project" value="InterPro"/>
</dbReference>
<dbReference type="GO" id="GO:0008270">
    <property type="term" value="F:zinc ion binding"/>
    <property type="evidence" value="ECO:0007669"/>
    <property type="project" value="UniProtKB-KW"/>
</dbReference>
<evidence type="ECO:0000256" key="1">
    <source>
        <dbReference type="PROSITE-ProRule" id="PRU00047"/>
    </source>
</evidence>
<feature type="coiled-coil region" evidence="2">
    <location>
        <begin position="725"/>
        <end position="752"/>
    </location>
</feature>
<sequence>MNTPKVSNLNRILREKKTNQPTTMNVLTTVTNGGAILRVSGTFGTNKFVSINSFGGNTCLHLRTPKKNGSGWKSFTMTVSEYKEMVRMVDPDRLTDIAERFNVQNRTEHALEEAALRADESREDEAGPPTEATVETPEPAQRPPMKRLRSEKKIQNDVKCLRVFCLLTDMFKKYWPHHMFGADITFNSRHTNKGPHQLVNADSDKEIRPEVQVAKTQTVDQNNVHRLGTHRFSKFSEWRTLVRAISLLKQLVRNRAHNDKTELLDAYKQPDALKQAQQFIIREVQMENYRDEIDSIKHGTSLHNNSSLSQLSPILDVDDTLRKDMLKSQWKHTQFLAEEFWNRWRNEYLNRLQTRQNMKEGDLVLLRDNECARNYWPVAIVEKTFPSSDQKVRKVQIRVVRDGKPVSYVRPINELVMLVEHVELKERLPATFVNSKTIKIYISLSISLTLHLATFGVVDRIYVTTFTKGGRRRTTFKMADGDVNALKKELDDVKLRLAKVIACKETVEPKVVFTPRERKIEKFSGRKEDSQTLEEFIEDVELTIKSRPTPEEEKVNFIISLLEGPAKEEIRYRPLSEKKTTKSVLSILREVFGERGTISELLSDFYVCKHTETQTLQEFSHILMCKLDKICKRDHKCITDRDIVLRNQFAENVRPTWLKRELKKRIRGTHIISFNDIREEATLLMEDGDVQETCQQQDNRTDDFEVPIFATQAKPSGTSDIAKALEDLKSELQSIKSEVKTLKEEKQGAYRKPRDCYYCGKTGHIKRNCRSFIRDQDNPKEQERRRKNLQSIIRLSTMDSSLLSKMEAINIIKPGHSPYVYRFGEPYSNTGKRNSSAHFRHSSERKKLNLKEISRMAKERLIKDPPNPTNDLAFQRIRQVFDN</sequence>
<feature type="domain" description="CCHC-type" evidence="4">
    <location>
        <begin position="756"/>
        <end position="771"/>
    </location>
</feature>
<keyword evidence="6" id="KW-1185">Reference proteome</keyword>
<evidence type="ECO:0000259" key="4">
    <source>
        <dbReference type="PROSITE" id="PS50158"/>
    </source>
</evidence>
<organism evidence="5 6">
    <name type="scientific">Mytilus edulis</name>
    <name type="common">Blue mussel</name>
    <dbReference type="NCBI Taxonomy" id="6550"/>
    <lineage>
        <taxon>Eukaryota</taxon>
        <taxon>Metazoa</taxon>
        <taxon>Spiralia</taxon>
        <taxon>Lophotrochozoa</taxon>
        <taxon>Mollusca</taxon>
        <taxon>Bivalvia</taxon>
        <taxon>Autobranchia</taxon>
        <taxon>Pteriomorphia</taxon>
        <taxon>Mytilida</taxon>
        <taxon>Mytiloidea</taxon>
        <taxon>Mytilidae</taxon>
        <taxon>Mytilinae</taxon>
        <taxon>Mytilus</taxon>
    </lineage>
</organism>
<evidence type="ECO:0000256" key="2">
    <source>
        <dbReference type="SAM" id="Coils"/>
    </source>
</evidence>
<dbReference type="PANTHER" id="PTHR47331:SF6">
    <property type="entry name" value="DOUBLECORTIN DOMAIN-CONTAINING PROTEIN"/>
    <property type="match status" value="1"/>
</dbReference>
<name>A0A8S3PWY2_MYTED</name>
<reference evidence="5" key="1">
    <citation type="submission" date="2021-03" db="EMBL/GenBank/DDBJ databases">
        <authorList>
            <person name="Bekaert M."/>
        </authorList>
    </citation>
    <scope>NUCLEOTIDE SEQUENCE</scope>
</reference>
<dbReference type="InterPro" id="IPR040676">
    <property type="entry name" value="DUF5641"/>
</dbReference>
<keyword evidence="1" id="KW-0863">Zinc-finger</keyword>
<dbReference type="Gene3D" id="4.10.60.10">
    <property type="entry name" value="Zinc finger, CCHC-type"/>
    <property type="match status" value="1"/>
</dbReference>
<keyword evidence="1" id="KW-0862">Zinc</keyword>
<dbReference type="PROSITE" id="PS50158">
    <property type="entry name" value="ZF_CCHC"/>
    <property type="match status" value="1"/>
</dbReference>
<comment type="caution">
    <text evidence="5">The sequence shown here is derived from an EMBL/GenBank/DDBJ whole genome shotgun (WGS) entry which is preliminary data.</text>
</comment>
<dbReference type="Pfam" id="PF00098">
    <property type="entry name" value="zf-CCHC"/>
    <property type="match status" value="1"/>
</dbReference>
<keyword evidence="1" id="KW-0479">Metal-binding</keyword>
<feature type="compositionally biased region" description="Low complexity" evidence="3">
    <location>
        <begin position="127"/>
        <end position="139"/>
    </location>
</feature>
<accession>A0A8S3PWY2</accession>
<dbReference type="AlphaFoldDB" id="A0A8S3PWY2"/>
<dbReference type="InterPro" id="IPR001878">
    <property type="entry name" value="Znf_CCHC"/>
</dbReference>
<evidence type="ECO:0000313" key="5">
    <source>
        <dbReference type="EMBL" id="CAG2188485.1"/>
    </source>
</evidence>
<feature type="region of interest" description="Disordered" evidence="3">
    <location>
        <begin position="115"/>
        <end position="151"/>
    </location>
</feature>
<keyword evidence="2" id="KW-0175">Coiled coil</keyword>
<dbReference type="Pfam" id="PF18701">
    <property type="entry name" value="DUF5641"/>
    <property type="match status" value="1"/>
</dbReference>
<evidence type="ECO:0000256" key="3">
    <source>
        <dbReference type="SAM" id="MobiDB-lite"/>
    </source>
</evidence>
<dbReference type="Proteomes" id="UP000683360">
    <property type="component" value="Unassembled WGS sequence"/>
</dbReference>
<dbReference type="SUPFAM" id="SSF57756">
    <property type="entry name" value="Retrovirus zinc finger-like domains"/>
    <property type="match status" value="1"/>
</dbReference>
<evidence type="ECO:0000313" key="6">
    <source>
        <dbReference type="Proteomes" id="UP000683360"/>
    </source>
</evidence>
<dbReference type="EMBL" id="CAJPWZ010000244">
    <property type="protein sequence ID" value="CAG2188485.1"/>
    <property type="molecule type" value="Genomic_DNA"/>
</dbReference>
<protein>
    <recommendedName>
        <fullName evidence="4">CCHC-type domain-containing protein</fullName>
    </recommendedName>
</protein>
<dbReference type="OrthoDB" id="10065209at2759"/>